<protein>
    <submittedName>
        <fullName evidence="3">LLM class flavin-dependent oxidoreductase</fullName>
    </submittedName>
</protein>
<feature type="domain" description="Luciferase-like" evidence="2">
    <location>
        <begin position="30"/>
        <end position="289"/>
    </location>
</feature>
<evidence type="ECO:0000256" key="1">
    <source>
        <dbReference type="ARBA" id="ARBA00023002"/>
    </source>
</evidence>
<dbReference type="Pfam" id="PF00296">
    <property type="entry name" value="Bac_luciferase"/>
    <property type="match status" value="1"/>
</dbReference>
<gene>
    <name evidence="3" type="ORF">JHE00_26905</name>
</gene>
<reference evidence="3" key="1">
    <citation type="submission" date="2020-12" db="EMBL/GenBank/DDBJ databases">
        <title>Prauserella sp. ASG 168, a novel actinomycete isolated from cave rock.</title>
        <authorList>
            <person name="Suriyachadkun C."/>
        </authorList>
    </citation>
    <scope>NUCLEOTIDE SEQUENCE</scope>
    <source>
        <strain evidence="3">ASG 168</strain>
    </source>
</reference>
<evidence type="ECO:0000313" key="4">
    <source>
        <dbReference type="Proteomes" id="UP000635245"/>
    </source>
</evidence>
<dbReference type="PANTHER" id="PTHR43244:SF1">
    <property type="entry name" value="5,10-METHYLENETETRAHYDROMETHANOPTERIN REDUCTASE"/>
    <property type="match status" value="1"/>
</dbReference>
<evidence type="ECO:0000259" key="2">
    <source>
        <dbReference type="Pfam" id="PF00296"/>
    </source>
</evidence>
<proteinExistence type="predicted"/>
<dbReference type="AlphaFoldDB" id="A0A934V6X1"/>
<dbReference type="GO" id="GO:0016705">
    <property type="term" value="F:oxidoreductase activity, acting on paired donors, with incorporation or reduction of molecular oxygen"/>
    <property type="evidence" value="ECO:0007669"/>
    <property type="project" value="InterPro"/>
</dbReference>
<name>A0A934V6X1_9PSEU</name>
<dbReference type="EMBL" id="JAENJH010000008">
    <property type="protein sequence ID" value="MBK1787977.1"/>
    <property type="molecule type" value="Genomic_DNA"/>
</dbReference>
<accession>A0A934V6X1</accession>
<dbReference type="RefSeq" id="WP_200323222.1">
    <property type="nucleotide sequence ID" value="NZ_JAENJH010000008.1"/>
</dbReference>
<comment type="caution">
    <text evidence="3">The sequence shown here is derived from an EMBL/GenBank/DDBJ whole genome shotgun (WGS) entry which is preliminary data.</text>
</comment>
<dbReference type="PANTHER" id="PTHR43244">
    <property type="match status" value="1"/>
</dbReference>
<dbReference type="SUPFAM" id="SSF51679">
    <property type="entry name" value="Bacterial luciferase-like"/>
    <property type="match status" value="1"/>
</dbReference>
<keyword evidence="1" id="KW-0560">Oxidoreductase</keyword>
<dbReference type="InterPro" id="IPR011251">
    <property type="entry name" value="Luciferase-like_dom"/>
</dbReference>
<dbReference type="Proteomes" id="UP000635245">
    <property type="component" value="Unassembled WGS sequence"/>
</dbReference>
<dbReference type="InterPro" id="IPR050564">
    <property type="entry name" value="F420-G6PD/mer"/>
</dbReference>
<sequence>MKVSFFVPLMPTRVEQVLPFAGLAQWSRAGRMWFGQNLTVETHLVFAAAAAAGFRVPMGAGVTLTPLSHPFAAALQARSVAVASGHPFVAGFGPGSRDFQRSVLGAPYASPLTAVREYVEAVRALLAGEPMDHDGDYVSGHLRLPFVPAPPVEIGLGVLRPRMARLAGCVADVAITWLTPARYLRESVVPELCAGAAAAGRPRPRLVTVIPVCLAAPDREPAEIALAGSEPHLRASHYRDMLRRSRIDVDEHDLAATASRLVAGGGFLAGTVEELVSQATEFAEAGVDELVLNLSGVHSRYGTRATLAELATILSGF</sequence>
<organism evidence="3 4">
    <name type="scientific">Prauserella cavernicola</name>
    <dbReference type="NCBI Taxonomy" id="2800127"/>
    <lineage>
        <taxon>Bacteria</taxon>
        <taxon>Bacillati</taxon>
        <taxon>Actinomycetota</taxon>
        <taxon>Actinomycetes</taxon>
        <taxon>Pseudonocardiales</taxon>
        <taxon>Pseudonocardiaceae</taxon>
        <taxon>Prauserella</taxon>
    </lineage>
</organism>
<keyword evidence="4" id="KW-1185">Reference proteome</keyword>
<evidence type="ECO:0000313" key="3">
    <source>
        <dbReference type="EMBL" id="MBK1787977.1"/>
    </source>
</evidence>
<dbReference type="Gene3D" id="3.20.20.30">
    <property type="entry name" value="Luciferase-like domain"/>
    <property type="match status" value="1"/>
</dbReference>
<dbReference type="InterPro" id="IPR036661">
    <property type="entry name" value="Luciferase-like_sf"/>
</dbReference>